<keyword evidence="1" id="KW-0812">Transmembrane</keyword>
<dbReference type="AlphaFoldDB" id="A0A7Y8VSM7"/>
<dbReference type="PANTHER" id="PTHR43483">
    <property type="entry name" value="MEMBRANE TRANSPORTER PROTEIN HI_0806-RELATED"/>
    <property type="match status" value="1"/>
</dbReference>
<keyword evidence="1" id="KW-1133">Transmembrane helix</keyword>
<keyword evidence="1" id="KW-0472">Membrane</keyword>
<feature type="transmembrane region" description="Helical" evidence="1">
    <location>
        <begin position="6"/>
        <end position="26"/>
    </location>
</feature>
<dbReference type="Proteomes" id="UP000526307">
    <property type="component" value="Unassembled WGS sequence"/>
</dbReference>
<accession>A0A7Y8VSM7</accession>
<feature type="transmembrane region" description="Helical" evidence="1">
    <location>
        <begin position="246"/>
        <end position="269"/>
    </location>
</feature>
<feature type="transmembrane region" description="Helical" evidence="1">
    <location>
        <begin position="276"/>
        <end position="293"/>
    </location>
</feature>
<proteinExistence type="predicted"/>
<sequence>MEVIMLIVLKGLCVIGMVLCIALTAMKIKSNLATEEGKAEWAEQKRFAPWNAMVGLVANFFDTLGIGSYATSCALFKIRGSIKDIYIPGTLNVGDTLPVLLEAFLFFGFVEVDTLTLISMLVAAVLGAFVGAGFVTKWDQHKVRIGMCIGLLILGTVMACKTAQIGPFGLVGTATALHGVKLVVAVVINFFLGALMNIGVGLYAPCLALVSVLGMNVGAAFPIMMGSCAYLMAFGNGPKFIKENRFDMVCTLCQMVGGVIGVCIAYFLVKSLPLDILMKIVIVVVFFTAFMFGKDAVADNKKKNA</sequence>
<protein>
    <submittedName>
        <fullName evidence="2">Permease</fullName>
    </submittedName>
</protein>
<feature type="transmembrane region" description="Helical" evidence="1">
    <location>
        <begin position="182"/>
        <end position="200"/>
    </location>
</feature>
<organism evidence="2 3">
    <name type="scientific">Mogibacterium timidum</name>
    <dbReference type="NCBI Taxonomy" id="35519"/>
    <lineage>
        <taxon>Bacteria</taxon>
        <taxon>Bacillati</taxon>
        <taxon>Bacillota</taxon>
        <taxon>Clostridia</taxon>
        <taxon>Peptostreptococcales</taxon>
        <taxon>Anaerovoracaceae</taxon>
        <taxon>Mogibacterium</taxon>
    </lineage>
</organism>
<dbReference type="PANTHER" id="PTHR43483:SF3">
    <property type="entry name" value="MEMBRANE TRANSPORTER PROTEIN HI_0806-RELATED"/>
    <property type="match status" value="1"/>
</dbReference>
<comment type="caution">
    <text evidence="2">The sequence shown here is derived from an EMBL/GenBank/DDBJ whole genome shotgun (WGS) entry which is preliminary data.</text>
</comment>
<dbReference type="EMBL" id="JABXYR010000002">
    <property type="protein sequence ID" value="NWO23560.1"/>
    <property type="molecule type" value="Genomic_DNA"/>
</dbReference>
<evidence type="ECO:0000313" key="2">
    <source>
        <dbReference type="EMBL" id="NWO23560.1"/>
    </source>
</evidence>
<evidence type="ECO:0000256" key="1">
    <source>
        <dbReference type="SAM" id="Phobius"/>
    </source>
</evidence>
<keyword evidence="3" id="KW-1185">Reference proteome</keyword>
<feature type="transmembrane region" description="Helical" evidence="1">
    <location>
        <begin position="207"/>
        <end position="234"/>
    </location>
</feature>
<name>A0A7Y8VSM7_9FIRM</name>
<reference evidence="2 3" key="1">
    <citation type="submission" date="2020-06" db="EMBL/GenBank/DDBJ databases">
        <title>Mogibacterium timidum strain W9173 genomic sequence.</title>
        <authorList>
            <person name="Wade W.G."/>
            <person name="Johnston C.D."/>
            <person name="Chen T."/>
            <person name="Dewhirst F.E."/>
        </authorList>
    </citation>
    <scope>NUCLEOTIDE SEQUENCE [LARGE SCALE GENOMIC DNA]</scope>
    <source>
        <strain evidence="2 3">W9173</strain>
    </source>
</reference>
<feature type="transmembrane region" description="Helical" evidence="1">
    <location>
        <begin position="147"/>
        <end position="170"/>
    </location>
</feature>
<evidence type="ECO:0000313" key="3">
    <source>
        <dbReference type="Proteomes" id="UP000526307"/>
    </source>
</evidence>
<feature type="transmembrane region" description="Helical" evidence="1">
    <location>
        <begin position="115"/>
        <end position="135"/>
    </location>
</feature>
<gene>
    <name evidence="2" type="ORF">HW270_05725</name>
</gene>